<name>A0AAV0TL21_HYABA</name>
<dbReference type="InterPro" id="IPR035927">
    <property type="entry name" value="DUSP-like_sf"/>
</dbReference>
<evidence type="ECO:0000313" key="3">
    <source>
        <dbReference type="EMBL" id="CAI5722203.1"/>
    </source>
</evidence>
<feature type="compositionally biased region" description="Polar residues" evidence="1">
    <location>
        <begin position="590"/>
        <end position="601"/>
    </location>
</feature>
<feature type="region of interest" description="Disordered" evidence="1">
    <location>
        <begin position="229"/>
        <end position="282"/>
    </location>
</feature>
<gene>
    <name evidence="3" type="ORF">HBR001_LOCUS2812</name>
</gene>
<dbReference type="PROSITE" id="PS51283">
    <property type="entry name" value="DUSP"/>
    <property type="match status" value="1"/>
</dbReference>
<proteinExistence type="predicted"/>
<accession>A0AAV0TL21</accession>
<organism evidence="3 4">
    <name type="scientific">Hyaloperonospora brassicae</name>
    <name type="common">Brassica downy mildew</name>
    <name type="synonym">Peronospora brassicae</name>
    <dbReference type="NCBI Taxonomy" id="162125"/>
    <lineage>
        <taxon>Eukaryota</taxon>
        <taxon>Sar</taxon>
        <taxon>Stramenopiles</taxon>
        <taxon>Oomycota</taxon>
        <taxon>Peronosporomycetes</taxon>
        <taxon>Peronosporales</taxon>
        <taxon>Peronosporaceae</taxon>
        <taxon>Hyaloperonospora</taxon>
    </lineage>
</organism>
<evidence type="ECO:0000313" key="4">
    <source>
        <dbReference type="Proteomes" id="UP001162031"/>
    </source>
</evidence>
<comment type="caution">
    <text evidence="3">The sequence shown here is derived from an EMBL/GenBank/DDBJ whole genome shotgun (WGS) entry which is preliminary data.</text>
</comment>
<dbReference type="InterPro" id="IPR016197">
    <property type="entry name" value="Chromo-like_dom_sf"/>
</dbReference>
<dbReference type="Proteomes" id="UP001162031">
    <property type="component" value="Unassembled WGS sequence"/>
</dbReference>
<feature type="compositionally biased region" description="Polar residues" evidence="1">
    <location>
        <begin position="619"/>
        <end position="639"/>
    </location>
</feature>
<reference evidence="3" key="1">
    <citation type="submission" date="2022-12" db="EMBL/GenBank/DDBJ databases">
        <authorList>
            <person name="Webb A."/>
        </authorList>
    </citation>
    <scope>NUCLEOTIDE SEQUENCE</scope>
    <source>
        <strain evidence="3">Hp1</strain>
    </source>
</reference>
<dbReference type="CDD" id="cd20104">
    <property type="entry name" value="MBT_PHF20L1-like"/>
    <property type="match status" value="1"/>
</dbReference>
<feature type="compositionally biased region" description="Basic and acidic residues" evidence="1">
    <location>
        <begin position="246"/>
        <end position="270"/>
    </location>
</feature>
<dbReference type="GO" id="GO:0004843">
    <property type="term" value="F:cysteine-type deubiquitinase activity"/>
    <property type="evidence" value="ECO:0007669"/>
    <property type="project" value="InterPro"/>
</dbReference>
<evidence type="ECO:0000259" key="2">
    <source>
        <dbReference type="PROSITE" id="PS51283"/>
    </source>
</evidence>
<dbReference type="InterPro" id="IPR006615">
    <property type="entry name" value="Pept_C19_DUSP"/>
</dbReference>
<dbReference type="Gene3D" id="2.30.30.140">
    <property type="match status" value="1"/>
</dbReference>
<feature type="region of interest" description="Disordered" evidence="1">
    <location>
        <begin position="590"/>
        <end position="639"/>
    </location>
</feature>
<dbReference type="Pfam" id="PF06337">
    <property type="entry name" value="DUSP"/>
    <property type="match status" value="1"/>
</dbReference>
<dbReference type="Gene3D" id="3.30.2230.10">
    <property type="entry name" value="DUSP-like"/>
    <property type="match status" value="1"/>
</dbReference>
<dbReference type="SUPFAM" id="SSF54160">
    <property type="entry name" value="Chromo domain-like"/>
    <property type="match status" value="1"/>
</dbReference>
<dbReference type="AlphaFoldDB" id="A0AAV0TL21"/>
<dbReference type="SUPFAM" id="SSF143791">
    <property type="entry name" value="DUSP-like"/>
    <property type="match status" value="1"/>
</dbReference>
<keyword evidence="4" id="KW-1185">Reference proteome</keyword>
<sequence>MPTMSSLEHVKVLSENTVLEEGEFWYAIAKPWWEKSQASSSSSPSELPSVQNEPIVDQQLSSTDREMAVLKPKLEEGVDFVFVSEGSWDMLTHELKYDWAIRREVVYQRNRRQLRIDPYPYVFKILFWTCDAAEPKELMDDAGRVVVVIGYRTDTLSRLLSEVWLAAPDEFRQHFPQFLFGIDPTSASRPRSPTTSDVSRVRVCYRKSWTSDSKLAWVPINHMLKRSRAGPKALGLTPRVSKRHARCSEGSKDGQQRNDGKEAGELKLEEDGPDALDDDRNGLTKTMNVKLDDLRLDRRSEVASGGARLHELLVEQKAQAAEGVGWPSQGVELRWRANLSKGDALDVQDTSSCWLEARLRSTKRAKVCVHYRSWESKWDEWIARTSPRLAPPYARVPKWRSSLKPHDLVQVGVQEPRLRHTKWRNATVLEVAPASSDELKKDERSSGDGVGLYVHVQVDSEDVWLPAHDDLLCPANTHNLSSALSQREFGLLLARSAVSVPAPGQVTEEVAVATKEGENKCEQGEVQAKGSNEEGPDGGLMSLESPRASVQLRSPPLVDVAVETTTTTSCSRLRFGTRVGPARDLSDSFRQAQLQGQSSAGRTPARGRGSRHRSPRVFSDNTSPEPVSPASIPQTGQRNTRDLQTLWAQVGSDLRSLQASWAQLGEEVVALMETFENGPD</sequence>
<protein>
    <recommendedName>
        <fullName evidence="2">DUSP domain-containing protein</fullName>
    </recommendedName>
</protein>
<feature type="region of interest" description="Disordered" evidence="1">
    <location>
        <begin position="516"/>
        <end position="543"/>
    </location>
</feature>
<evidence type="ECO:0000256" key="1">
    <source>
        <dbReference type="SAM" id="MobiDB-lite"/>
    </source>
</evidence>
<feature type="domain" description="DUSP" evidence="2">
    <location>
        <begin position="1"/>
        <end position="106"/>
    </location>
</feature>
<dbReference type="EMBL" id="CANTFL010000416">
    <property type="protein sequence ID" value="CAI5722203.1"/>
    <property type="molecule type" value="Genomic_DNA"/>
</dbReference>